<evidence type="ECO:0000256" key="4">
    <source>
        <dbReference type="ARBA" id="ARBA00022989"/>
    </source>
</evidence>
<dbReference type="OrthoDB" id="432685at2759"/>
<dbReference type="PANTHER" id="PTHR30028:SF0">
    <property type="entry name" value="PROTEIN ALUMINUM SENSITIVE 3"/>
    <property type="match status" value="1"/>
</dbReference>
<feature type="domain" description="Oxidoreductase-like" evidence="9">
    <location>
        <begin position="50"/>
        <end position="90"/>
    </location>
</feature>
<dbReference type="InterPro" id="IPR019180">
    <property type="entry name" value="Oxidoreductase-like_N"/>
</dbReference>
<dbReference type="InterPro" id="IPR008333">
    <property type="entry name" value="Cbr1-like_FAD-bd_dom"/>
</dbReference>
<dbReference type="Gene3D" id="2.40.30.10">
    <property type="entry name" value="Translation factors"/>
    <property type="match status" value="1"/>
</dbReference>
<feature type="transmembrane region" description="Helical" evidence="6">
    <location>
        <begin position="396"/>
        <end position="415"/>
    </location>
</feature>
<name>A0A9W8LEF3_9FUNG</name>
<dbReference type="Pfam" id="PF03649">
    <property type="entry name" value="UPF0014"/>
    <property type="match status" value="1"/>
</dbReference>
<dbReference type="AlphaFoldDB" id="A0A9W8LEF3"/>
<dbReference type="InterPro" id="IPR001433">
    <property type="entry name" value="OxRdtase_FAD/NAD-bd"/>
</dbReference>
<dbReference type="Gene3D" id="3.40.50.80">
    <property type="entry name" value="Nucleotide-binding domain of ferredoxin-NADP reductase (FNR) module"/>
    <property type="match status" value="1"/>
</dbReference>
<comment type="similarity">
    <text evidence="2">Belongs to the UPF0014 family.</text>
</comment>
<sequence length="665" mass="71233">MGGATNPAVAVLLEEIARAKLHAEERRRAAAEAATIQYGVIREGDSVILRLPPAPLKPADDDCCKSGCTPCILDSYQDRLHAYNEDAQALRAQYERVLSGAPIDASEHHIRHALPGGLLEPLQFSGISVMHTHMLGGYARLVVLEASASNFVLALGEHVQIRATFSDGARITRPYTPVMTEAPDGVVRPHLFVRLYGEDHRMSEFWSGVATGHRLAVRGPVATQENMTRAFASDVCVLAAAGSGIAPIFQVLQFAHVNSAYRNRRIVVVHCARDHASLWLSQEITKFSKEMPGLDAFQVVRAAGDAVAQLQWYATPSSQPSSGTAHSNIDNDQNQQPLSWFNVGIASLMLAINIVLSLWLGLGMSKSLIVSTVRCIVQLTALGMVLNQLFLTENPVYIFSMVLGLGTLAAFEVTYWRSKHRFPGMFAGAFVAITGSAVGVALFGNSLSLNTHPAYTAQKFIPTVGMLFGANLIGVSIGVNAVMSSLDTHRDRIESALCYGASRWEAMKPVVVASLKSALVPSISNMSACGLLSIPGLMVGWSLSGANVLVASRYQMVVMIMLTASTALSTMLAVIFCASVLINGTPMLRLDLLTANKPKQAVNMSGTSRSSSRMTLLRAGRRPKSDLYLSRNPSCVAVASTTTSSTTATRTHSGVRLISAAAAGR</sequence>
<evidence type="ECO:0000313" key="11">
    <source>
        <dbReference type="Proteomes" id="UP001140011"/>
    </source>
</evidence>
<feature type="transmembrane region" description="Helical" evidence="6">
    <location>
        <begin position="368"/>
        <end position="390"/>
    </location>
</feature>
<feature type="transmembrane region" description="Helical" evidence="6">
    <location>
        <begin position="556"/>
        <end position="582"/>
    </location>
</feature>
<accession>A0A9W8LEF3</accession>
<proteinExistence type="inferred from homology"/>
<dbReference type="InterPro" id="IPR017938">
    <property type="entry name" value="Riboflavin_synthase-like_b-brl"/>
</dbReference>
<dbReference type="SUPFAM" id="SSF52343">
    <property type="entry name" value="Ferredoxin reductase-like, C-terminal NADP-linked domain"/>
    <property type="match status" value="1"/>
</dbReference>
<evidence type="ECO:0000259" key="9">
    <source>
        <dbReference type="Pfam" id="PF09791"/>
    </source>
</evidence>
<evidence type="ECO:0000313" key="10">
    <source>
        <dbReference type="EMBL" id="KAJ2757259.1"/>
    </source>
</evidence>
<feature type="domain" description="Oxidoreductase FAD/NAD(P)-binding" evidence="7">
    <location>
        <begin position="240"/>
        <end position="302"/>
    </location>
</feature>
<keyword evidence="4 6" id="KW-1133">Transmembrane helix</keyword>
<organism evidence="10 11">
    <name type="scientific">Coemansia pectinata</name>
    <dbReference type="NCBI Taxonomy" id="1052879"/>
    <lineage>
        <taxon>Eukaryota</taxon>
        <taxon>Fungi</taxon>
        <taxon>Fungi incertae sedis</taxon>
        <taxon>Zoopagomycota</taxon>
        <taxon>Kickxellomycotina</taxon>
        <taxon>Kickxellomycetes</taxon>
        <taxon>Kickxellales</taxon>
        <taxon>Kickxellaceae</taxon>
        <taxon>Coemansia</taxon>
    </lineage>
</organism>
<dbReference type="SUPFAM" id="SSF63380">
    <property type="entry name" value="Riboflavin synthase domain-like"/>
    <property type="match status" value="1"/>
</dbReference>
<reference evidence="10" key="1">
    <citation type="submission" date="2022-07" db="EMBL/GenBank/DDBJ databases">
        <title>Phylogenomic reconstructions and comparative analyses of Kickxellomycotina fungi.</title>
        <authorList>
            <person name="Reynolds N.K."/>
            <person name="Stajich J.E."/>
            <person name="Barry K."/>
            <person name="Grigoriev I.V."/>
            <person name="Crous P."/>
            <person name="Smith M.E."/>
        </authorList>
    </citation>
    <scope>NUCLEOTIDE SEQUENCE</scope>
    <source>
        <strain evidence="10">BCRC 34297</strain>
    </source>
</reference>
<evidence type="ECO:0000259" key="8">
    <source>
        <dbReference type="Pfam" id="PF00970"/>
    </source>
</evidence>
<dbReference type="PRINTS" id="PR00406">
    <property type="entry name" value="CYTB5RDTASE"/>
</dbReference>
<gene>
    <name evidence="10" type="ORF">GGI19_000193</name>
</gene>
<dbReference type="Pfam" id="PF00175">
    <property type="entry name" value="NAD_binding_1"/>
    <property type="match status" value="1"/>
</dbReference>
<evidence type="ECO:0000256" key="5">
    <source>
        <dbReference type="ARBA" id="ARBA00023136"/>
    </source>
</evidence>
<dbReference type="Pfam" id="PF09791">
    <property type="entry name" value="Oxidored-like"/>
    <property type="match status" value="1"/>
</dbReference>
<keyword evidence="11" id="KW-1185">Reference proteome</keyword>
<dbReference type="Pfam" id="PF00970">
    <property type="entry name" value="FAD_binding_6"/>
    <property type="match status" value="1"/>
</dbReference>
<dbReference type="InterPro" id="IPR005226">
    <property type="entry name" value="UPF0014_fam"/>
</dbReference>
<dbReference type="GO" id="GO:0016491">
    <property type="term" value="F:oxidoreductase activity"/>
    <property type="evidence" value="ECO:0007669"/>
    <property type="project" value="InterPro"/>
</dbReference>
<evidence type="ECO:0000256" key="2">
    <source>
        <dbReference type="ARBA" id="ARBA00005268"/>
    </source>
</evidence>
<feature type="transmembrane region" description="Helical" evidence="6">
    <location>
        <begin position="464"/>
        <end position="483"/>
    </location>
</feature>
<keyword evidence="5 6" id="KW-0472">Membrane</keyword>
<dbReference type="Proteomes" id="UP001140011">
    <property type="component" value="Unassembled WGS sequence"/>
</dbReference>
<evidence type="ECO:0000256" key="3">
    <source>
        <dbReference type="ARBA" id="ARBA00022692"/>
    </source>
</evidence>
<protein>
    <recommendedName>
        <fullName evidence="12">FAD-binding FR-type domain-containing protein</fullName>
    </recommendedName>
</protein>
<feature type="transmembrane region" description="Helical" evidence="6">
    <location>
        <begin position="523"/>
        <end position="544"/>
    </location>
</feature>
<feature type="transmembrane region" description="Helical" evidence="6">
    <location>
        <begin position="340"/>
        <end position="361"/>
    </location>
</feature>
<dbReference type="GO" id="GO:0005886">
    <property type="term" value="C:plasma membrane"/>
    <property type="evidence" value="ECO:0007669"/>
    <property type="project" value="TreeGrafter"/>
</dbReference>
<feature type="domain" description="Flavoprotein pyridine nucleotide cytochrome reductase-like FAD-binding" evidence="8">
    <location>
        <begin position="144"/>
        <end position="223"/>
    </location>
</feature>
<keyword evidence="3 6" id="KW-0812">Transmembrane</keyword>
<comment type="subcellular location">
    <subcellularLocation>
        <location evidence="1">Membrane</location>
        <topology evidence="1">Multi-pass membrane protein</topology>
    </subcellularLocation>
</comment>
<dbReference type="PANTHER" id="PTHR30028">
    <property type="entry name" value="UPF0014 INNER MEMBRANE PROTEIN YBBM-RELATED"/>
    <property type="match status" value="1"/>
</dbReference>
<dbReference type="InterPro" id="IPR039261">
    <property type="entry name" value="FNR_nucleotide-bd"/>
</dbReference>
<dbReference type="EMBL" id="JANBUH010000004">
    <property type="protein sequence ID" value="KAJ2757259.1"/>
    <property type="molecule type" value="Genomic_DNA"/>
</dbReference>
<feature type="transmembrane region" description="Helical" evidence="6">
    <location>
        <begin position="422"/>
        <end position="444"/>
    </location>
</feature>
<comment type="caution">
    <text evidence="10">The sequence shown here is derived from an EMBL/GenBank/DDBJ whole genome shotgun (WGS) entry which is preliminary data.</text>
</comment>
<evidence type="ECO:0000259" key="7">
    <source>
        <dbReference type="Pfam" id="PF00175"/>
    </source>
</evidence>
<evidence type="ECO:0000256" key="6">
    <source>
        <dbReference type="SAM" id="Phobius"/>
    </source>
</evidence>
<evidence type="ECO:0008006" key="12">
    <source>
        <dbReference type="Google" id="ProtNLM"/>
    </source>
</evidence>
<evidence type="ECO:0000256" key="1">
    <source>
        <dbReference type="ARBA" id="ARBA00004141"/>
    </source>
</evidence>